<name>A0A495DJA5_9PROT</name>
<keyword evidence="4 7" id="KW-0732">Signal</keyword>
<reference evidence="9 10" key="1">
    <citation type="submission" date="2018-10" db="EMBL/GenBank/DDBJ databases">
        <title>Genomic Encyclopedia of Type Strains, Phase IV (KMG-IV): sequencing the most valuable type-strain genomes for metagenomic binning, comparative biology and taxonomic classification.</title>
        <authorList>
            <person name="Goeker M."/>
        </authorList>
    </citation>
    <scope>NUCLEOTIDE SEQUENCE [LARGE SCALE GENOMIC DNA]</scope>
    <source>
        <strain evidence="9 10">DSM 4734</strain>
    </source>
</reference>
<keyword evidence="2 7" id="KW-0349">Heme</keyword>
<accession>A0A495DJA5</accession>
<evidence type="ECO:0000256" key="2">
    <source>
        <dbReference type="ARBA" id="ARBA00022617"/>
    </source>
</evidence>
<evidence type="ECO:0000256" key="7">
    <source>
        <dbReference type="RuleBase" id="RU364112"/>
    </source>
</evidence>
<keyword evidence="6 7" id="KW-0408">Iron</keyword>
<proteinExistence type="inferred from homology"/>
<feature type="domain" description="CcmH/CycL/Ccl2/NrfF N-terminal" evidence="8">
    <location>
        <begin position="16"/>
        <end position="153"/>
    </location>
</feature>
<gene>
    <name evidence="9" type="ORF">C7435_0642</name>
</gene>
<dbReference type="GO" id="GO:0017004">
    <property type="term" value="P:cytochrome complex assembly"/>
    <property type="evidence" value="ECO:0007669"/>
    <property type="project" value="UniProtKB-KW"/>
</dbReference>
<evidence type="ECO:0000256" key="4">
    <source>
        <dbReference type="ARBA" id="ARBA00022729"/>
    </source>
</evidence>
<evidence type="ECO:0000256" key="3">
    <source>
        <dbReference type="ARBA" id="ARBA00022723"/>
    </source>
</evidence>
<sequence length="160" mass="17877">MRQLARLFLLFLLPALLLAAPVAMAAPEPDERLQDEELEVRARALYRQLRCVVCQSQSIDESNAPLAADMRAVVRERLLAGDSDAEVRAWLQTRYGDYVLMMPPLQGNTILLWFFPVIAFLIGGTLIVLFVRGQSGRAAPALNPDEEAELARLREEEGQS</sequence>
<keyword evidence="7" id="KW-0812">Transmembrane</keyword>
<dbReference type="Pfam" id="PF03918">
    <property type="entry name" value="CcmH"/>
    <property type="match status" value="1"/>
</dbReference>
<feature type="chain" id="PRO_5019615535" description="Cytochrome c-type biogenesis protein" evidence="7">
    <location>
        <begin position="26"/>
        <end position="160"/>
    </location>
</feature>
<evidence type="ECO:0000256" key="6">
    <source>
        <dbReference type="ARBA" id="ARBA00023004"/>
    </source>
</evidence>
<dbReference type="InterPro" id="IPR051263">
    <property type="entry name" value="C-type_cytochrome_biogenesis"/>
</dbReference>
<dbReference type="OrthoDB" id="9804975at2"/>
<dbReference type="GO" id="GO:0005886">
    <property type="term" value="C:plasma membrane"/>
    <property type="evidence" value="ECO:0007669"/>
    <property type="project" value="TreeGrafter"/>
</dbReference>
<comment type="similarity">
    <text evidence="1 7">Belongs to the CcmH/CycL/Ccl2/NrfF family.</text>
</comment>
<protein>
    <recommendedName>
        <fullName evidence="7">Cytochrome c-type biogenesis protein</fullName>
    </recommendedName>
</protein>
<organism evidence="9 10">
    <name type="scientific">Maricaulis maris</name>
    <dbReference type="NCBI Taxonomy" id="74318"/>
    <lineage>
        <taxon>Bacteria</taxon>
        <taxon>Pseudomonadati</taxon>
        <taxon>Pseudomonadota</taxon>
        <taxon>Alphaproteobacteria</taxon>
        <taxon>Maricaulales</taxon>
        <taxon>Maricaulaceae</taxon>
        <taxon>Maricaulis</taxon>
    </lineage>
</organism>
<keyword evidence="3 7" id="KW-0479">Metal-binding</keyword>
<evidence type="ECO:0000313" key="10">
    <source>
        <dbReference type="Proteomes" id="UP000273675"/>
    </source>
</evidence>
<dbReference type="InterPro" id="IPR005616">
    <property type="entry name" value="CcmH/CycL/Ccl2/NrfF_N"/>
</dbReference>
<keyword evidence="7" id="KW-0472">Membrane</keyword>
<dbReference type="Proteomes" id="UP000273675">
    <property type="component" value="Unassembled WGS sequence"/>
</dbReference>
<dbReference type="GO" id="GO:0046872">
    <property type="term" value="F:metal ion binding"/>
    <property type="evidence" value="ECO:0007669"/>
    <property type="project" value="UniProtKB-KW"/>
</dbReference>
<dbReference type="AlphaFoldDB" id="A0A495DJA5"/>
<feature type="signal peptide" evidence="7">
    <location>
        <begin position="1"/>
        <end position="25"/>
    </location>
</feature>
<comment type="function">
    <text evidence="7">Possible subunit of a heme lyase.</text>
</comment>
<dbReference type="PANTHER" id="PTHR47870">
    <property type="entry name" value="CYTOCHROME C-TYPE BIOGENESIS PROTEIN CCMH"/>
    <property type="match status" value="1"/>
</dbReference>
<feature type="transmembrane region" description="Helical" evidence="7">
    <location>
        <begin position="110"/>
        <end position="131"/>
    </location>
</feature>
<dbReference type="EMBL" id="RBIM01000002">
    <property type="protein sequence ID" value="RKR02703.1"/>
    <property type="molecule type" value="Genomic_DNA"/>
</dbReference>
<keyword evidence="7" id="KW-1133">Transmembrane helix</keyword>
<evidence type="ECO:0000259" key="8">
    <source>
        <dbReference type="Pfam" id="PF03918"/>
    </source>
</evidence>
<comment type="caution">
    <text evidence="9">The sequence shown here is derived from an EMBL/GenBank/DDBJ whole genome shotgun (WGS) entry which is preliminary data.</text>
</comment>
<evidence type="ECO:0000256" key="5">
    <source>
        <dbReference type="ARBA" id="ARBA00022748"/>
    </source>
</evidence>
<dbReference type="PANTHER" id="PTHR47870:SF1">
    <property type="entry name" value="CYTOCHROME C-TYPE BIOGENESIS PROTEIN CCMH"/>
    <property type="match status" value="1"/>
</dbReference>
<dbReference type="InterPro" id="IPR038297">
    <property type="entry name" value="CcmH/CycL/NrfF/Ccl2_sf"/>
</dbReference>
<evidence type="ECO:0000313" key="9">
    <source>
        <dbReference type="EMBL" id="RKR02703.1"/>
    </source>
</evidence>
<dbReference type="CDD" id="cd16378">
    <property type="entry name" value="CcmH_N"/>
    <property type="match status" value="1"/>
</dbReference>
<dbReference type="Gene3D" id="1.10.8.640">
    <property type="entry name" value="Cytochrome C biogenesis protein"/>
    <property type="match status" value="1"/>
</dbReference>
<evidence type="ECO:0000256" key="1">
    <source>
        <dbReference type="ARBA" id="ARBA00010342"/>
    </source>
</evidence>
<keyword evidence="5" id="KW-0201">Cytochrome c-type biogenesis</keyword>
<dbReference type="RefSeq" id="WP_121210022.1">
    <property type="nucleotide sequence ID" value="NZ_RBIM01000002.1"/>
</dbReference>